<evidence type="ECO:0000313" key="4">
    <source>
        <dbReference type="EMBL" id="KAF1986008.1"/>
    </source>
</evidence>
<keyword evidence="5" id="KW-1185">Reference proteome</keyword>
<dbReference type="PANTHER" id="PTHR28023">
    <property type="entry name" value="UPF0357 PROTEIN YCL012C"/>
    <property type="match status" value="1"/>
</dbReference>
<dbReference type="OrthoDB" id="447314at2759"/>
<accession>A0A6G1GZ56</accession>
<keyword evidence="2" id="KW-0732">Signal</keyword>
<dbReference type="EMBL" id="ML977159">
    <property type="protein sequence ID" value="KAF1986008.1"/>
    <property type="molecule type" value="Genomic_DNA"/>
</dbReference>
<comment type="similarity">
    <text evidence="1">Belongs to the UPF0357 family.</text>
</comment>
<reference evidence="4" key="1">
    <citation type="journal article" date="2020" name="Stud. Mycol.">
        <title>101 Dothideomycetes genomes: a test case for predicting lifestyles and emergence of pathogens.</title>
        <authorList>
            <person name="Haridas S."/>
            <person name="Albert R."/>
            <person name="Binder M."/>
            <person name="Bloem J."/>
            <person name="Labutti K."/>
            <person name="Salamov A."/>
            <person name="Andreopoulos B."/>
            <person name="Baker S."/>
            <person name="Barry K."/>
            <person name="Bills G."/>
            <person name="Bluhm B."/>
            <person name="Cannon C."/>
            <person name="Castanera R."/>
            <person name="Culley D."/>
            <person name="Daum C."/>
            <person name="Ezra D."/>
            <person name="Gonzalez J."/>
            <person name="Henrissat B."/>
            <person name="Kuo A."/>
            <person name="Liang C."/>
            <person name="Lipzen A."/>
            <person name="Lutzoni F."/>
            <person name="Magnuson J."/>
            <person name="Mondo S."/>
            <person name="Nolan M."/>
            <person name="Ohm R."/>
            <person name="Pangilinan J."/>
            <person name="Park H.-J."/>
            <person name="Ramirez L."/>
            <person name="Alfaro M."/>
            <person name="Sun H."/>
            <person name="Tritt A."/>
            <person name="Yoshinaga Y."/>
            <person name="Zwiers L.-H."/>
            <person name="Turgeon B."/>
            <person name="Goodwin S."/>
            <person name="Spatafora J."/>
            <person name="Crous P."/>
            <person name="Grigoriev I."/>
        </authorList>
    </citation>
    <scope>NUCLEOTIDE SEQUENCE</scope>
    <source>
        <strain evidence="4">CBS 113979</strain>
    </source>
</reference>
<dbReference type="PANTHER" id="PTHR28023:SF1">
    <property type="entry name" value="UPF0357 PROTEIN YCL012C"/>
    <property type="match status" value="1"/>
</dbReference>
<keyword evidence="3" id="KW-1133">Transmembrane helix</keyword>
<keyword evidence="3" id="KW-0472">Membrane</keyword>
<dbReference type="InterPro" id="IPR018559">
    <property type="entry name" value="DUF2015"/>
</dbReference>
<sequence>MGYIIYSISFFLLVSVTVLYLNRHHWSPYLPTTLSTLHLPFPSFSHLYTRLPNPGSWTTDVEAGLHSATFDLTSNITEGDSRSGLDETQKREVLKIMKKRRVNFDEARRLWMEGRFAREGIGADGLPRDPKFVSFS</sequence>
<organism evidence="4 5">
    <name type="scientific">Aulographum hederae CBS 113979</name>
    <dbReference type="NCBI Taxonomy" id="1176131"/>
    <lineage>
        <taxon>Eukaryota</taxon>
        <taxon>Fungi</taxon>
        <taxon>Dikarya</taxon>
        <taxon>Ascomycota</taxon>
        <taxon>Pezizomycotina</taxon>
        <taxon>Dothideomycetes</taxon>
        <taxon>Pleosporomycetidae</taxon>
        <taxon>Aulographales</taxon>
        <taxon>Aulographaceae</taxon>
    </lineage>
</organism>
<evidence type="ECO:0000256" key="1">
    <source>
        <dbReference type="ARBA" id="ARBA00008325"/>
    </source>
</evidence>
<protein>
    <submittedName>
        <fullName evidence="4">Uncharacterized protein</fullName>
    </submittedName>
</protein>
<gene>
    <name evidence="4" type="ORF">K402DRAFT_413000</name>
</gene>
<dbReference type="AlphaFoldDB" id="A0A6G1GZ56"/>
<evidence type="ECO:0000256" key="3">
    <source>
        <dbReference type="SAM" id="Phobius"/>
    </source>
</evidence>
<evidence type="ECO:0000256" key="2">
    <source>
        <dbReference type="ARBA" id="ARBA00022729"/>
    </source>
</evidence>
<keyword evidence="3" id="KW-0812">Transmembrane</keyword>
<feature type="transmembrane region" description="Helical" evidence="3">
    <location>
        <begin position="6"/>
        <end position="22"/>
    </location>
</feature>
<proteinExistence type="inferred from homology"/>
<dbReference type="Proteomes" id="UP000800041">
    <property type="component" value="Unassembled WGS sequence"/>
</dbReference>
<evidence type="ECO:0000313" key="5">
    <source>
        <dbReference type="Proteomes" id="UP000800041"/>
    </source>
</evidence>
<dbReference type="Pfam" id="PF09435">
    <property type="entry name" value="DUF2015"/>
    <property type="match status" value="1"/>
</dbReference>
<name>A0A6G1GZ56_9PEZI</name>